<keyword evidence="2" id="KW-1185">Reference proteome</keyword>
<dbReference type="Proteomes" id="UP001482620">
    <property type="component" value="Unassembled WGS sequence"/>
</dbReference>
<gene>
    <name evidence="1" type="ORF">ILYODFUR_025705</name>
</gene>
<name>A0ABV0T064_9TELE</name>
<reference evidence="1 2" key="1">
    <citation type="submission" date="2021-06" db="EMBL/GenBank/DDBJ databases">
        <authorList>
            <person name="Palmer J.M."/>
        </authorList>
    </citation>
    <scope>NUCLEOTIDE SEQUENCE [LARGE SCALE GENOMIC DNA]</scope>
    <source>
        <strain evidence="2">if_2019</strain>
        <tissue evidence="1">Muscle</tissue>
    </source>
</reference>
<evidence type="ECO:0000313" key="2">
    <source>
        <dbReference type="Proteomes" id="UP001482620"/>
    </source>
</evidence>
<comment type="caution">
    <text evidence="1">The sequence shown here is derived from an EMBL/GenBank/DDBJ whole genome shotgun (WGS) entry which is preliminary data.</text>
</comment>
<evidence type="ECO:0000313" key="1">
    <source>
        <dbReference type="EMBL" id="MEQ2226260.1"/>
    </source>
</evidence>
<proteinExistence type="predicted"/>
<protein>
    <submittedName>
        <fullName evidence="1">Uncharacterized protein</fullName>
    </submittedName>
</protein>
<sequence length="136" mass="14586">MADPLPHLFSVLNSTTTYFNTTFELADVGLGSFHTRSLFAIWVEGWEKERAFWSGSGLGVRSCGSIGLSALSGLFEFFGISVPVFGAYSIAWGTRFQRGALGWSVCGSDWGVGAPPWLGCGYGGIPGLWYAVVAFL</sequence>
<dbReference type="EMBL" id="JAHRIQ010014756">
    <property type="protein sequence ID" value="MEQ2226260.1"/>
    <property type="molecule type" value="Genomic_DNA"/>
</dbReference>
<organism evidence="1 2">
    <name type="scientific">Ilyodon furcidens</name>
    <name type="common">goldbreast splitfin</name>
    <dbReference type="NCBI Taxonomy" id="33524"/>
    <lineage>
        <taxon>Eukaryota</taxon>
        <taxon>Metazoa</taxon>
        <taxon>Chordata</taxon>
        <taxon>Craniata</taxon>
        <taxon>Vertebrata</taxon>
        <taxon>Euteleostomi</taxon>
        <taxon>Actinopterygii</taxon>
        <taxon>Neopterygii</taxon>
        <taxon>Teleostei</taxon>
        <taxon>Neoteleostei</taxon>
        <taxon>Acanthomorphata</taxon>
        <taxon>Ovalentaria</taxon>
        <taxon>Atherinomorphae</taxon>
        <taxon>Cyprinodontiformes</taxon>
        <taxon>Goodeidae</taxon>
        <taxon>Ilyodon</taxon>
    </lineage>
</organism>
<accession>A0ABV0T064</accession>